<feature type="signal peptide" evidence="1">
    <location>
        <begin position="1"/>
        <end position="19"/>
    </location>
</feature>
<sequence>MKRLAITSVFLLISLVSFSQSKFRAGIYVEGSHFFPEGTSIKNNGFSTGGRAYASYPIGKLLSASLGVGYRYKSNKTTRVIVDESNYSTNTYGYKTVEETYPQHYLVVPLKVKFTPAHKFFLEGGIETSWLLNYDYINDKPEFNWLLGAGYHLNQRLDASLSYIYGFKDQGMGNKNEYGQTYRNRMLTLSLSYSIFGN</sequence>
<dbReference type="EMBL" id="BLAX01000001">
    <property type="protein sequence ID" value="GET35060.1"/>
    <property type="molecule type" value="Genomic_DNA"/>
</dbReference>
<proteinExistence type="predicted"/>
<dbReference type="RefSeq" id="WP_025865488.1">
    <property type="nucleotide sequence ID" value="NZ_BLAX01000001.1"/>
</dbReference>
<dbReference type="InterPro" id="IPR011250">
    <property type="entry name" value="OMP/PagP_B-barrel"/>
</dbReference>
<protein>
    <submittedName>
        <fullName evidence="2">Uncharacterized protein</fullName>
    </submittedName>
</protein>
<name>A0A5M4B4Q8_9BACT</name>
<evidence type="ECO:0000256" key="1">
    <source>
        <dbReference type="SAM" id="SignalP"/>
    </source>
</evidence>
<organism evidence="2 3">
    <name type="scientific">Prolixibacter bellariivorans</name>
    <dbReference type="NCBI Taxonomy" id="314319"/>
    <lineage>
        <taxon>Bacteria</taxon>
        <taxon>Pseudomonadati</taxon>
        <taxon>Bacteroidota</taxon>
        <taxon>Bacteroidia</taxon>
        <taxon>Marinilabiliales</taxon>
        <taxon>Prolixibacteraceae</taxon>
        <taxon>Prolixibacter</taxon>
    </lineage>
</organism>
<comment type="caution">
    <text evidence="2">The sequence shown here is derived from an EMBL/GenBank/DDBJ whole genome shotgun (WGS) entry which is preliminary data.</text>
</comment>
<keyword evidence="3" id="KW-1185">Reference proteome</keyword>
<reference evidence="2 3" key="1">
    <citation type="submission" date="2019-10" db="EMBL/GenBank/DDBJ databases">
        <title>Prolixibacter strains distinguished by the presence of nitrate reductase genes were adept at nitrate-dependent anaerobic corrosion of metallic iron and carbon steel.</title>
        <authorList>
            <person name="Iino T."/>
            <person name="Shono N."/>
            <person name="Ito K."/>
            <person name="Nakamura R."/>
            <person name="Sueoka K."/>
            <person name="Harayama S."/>
            <person name="Ohkuma M."/>
        </authorList>
    </citation>
    <scope>NUCLEOTIDE SEQUENCE [LARGE SCALE GENOMIC DNA]</scope>
    <source>
        <strain evidence="2 3">JCM 13498</strain>
    </source>
</reference>
<dbReference type="OrthoDB" id="947434at2"/>
<evidence type="ECO:0000313" key="2">
    <source>
        <dbReference type="EMBL" id="GET35060.1"/>
    </source>
</evidence>
<keyword evidence="1" id="KW-0732">Signal</keyword>
<dbReference type="AlphaFoldDB" id="A0A5M4B4Q8"/>
<evidence type="ECO:0000313" key="3">
    <source>
        <dbReference type="Proteomes" id="UP000391834"/>
    </source>
</evidence>
<accession>A0A5M4B4Q8</accession>
<feature type="chain" id="PRO_5024410594" evidence="1">
    <location>
        <begin position="20"/>
        <end position="198"/>
    </location>
</feature>
<dbReference type="SUPFAM" id="SSF56925">
    <property type="entry name" value="OMPA-like"/>
    <property type="match status" value="1"/>
</dbReference>
<dbReference type="Proteomes" id="UP000391834">
    <property type="component" value="Unassembled WGS sequence"/>
</dbReference>
<gene>
    <name evidence="2" type="ORF">PbJCM13498_39230</name>
</gene>